<evidence type="ECO:0000256" key="1">
    <source>
        <dbReference type="SAM" id="MobiDB-lite"/>
    </source>
</evidence>
<comment type="caution">
    <text evidence="2">The sequence shown here is derived from an EMBL/GenBank/DDBJ whole genome shotgun (WGS) entry which is preliminary data.</text>
</comment>
<gene>
    <name evidence="2" type="ORF">B597_019350</name>
</gene>
<organism evidence="2 3">
    <name type="scientific">Stutzerimonas stutzeri KOS6</name>
    <dbReference type="NCBI Taxonomy" id="1218352"/>
    <lineage>
        <taxon>Bacteria</taxon>
        <taxon>Pseudomonadati</taxon>
        <taxon>Pseudomonadota</taxon>
        <taxon>Gammaproteobacteria</taxon>
        <taxon>Pseudomonadales</taxon>
        <taxon>Pseudomonadaceae</taxon>
        <taxon>Stutzerimonas</taxon>
    </lineage>
</organism>
<dbReference type="OrthoDB" id="6650149at2"/>
<evidence type="ECO:0008006" key="4">
    <source>
        <dbReference type="Google" id="ProtNLM"/>
    </source>
</evidence>
<dbReference type="AlphaFoldDB" id="A0A061JLS4"/>
<dbReference type="EMBL" id="AMCZ02000035">
    <property type="protein sequence ID" value="EWC39548.1"/>
    <property type="molecule type" value="Genomic_DNA"/>
</dbReference>
<dbReference type="HOGENOM" id="CLU_110248_1_0_6"/>
<protein>
    <recommendedName>
        <fullName evidence="4">HK97 gp10 family phage protein</fullName>
    </recommendedName>
</protein>
<dbReference type="Proteomes" id="UP000026923">
    <property type="component" value="Unassembled WGS sequence"/>
</dbReference>
<dbReference type="eggNOG" id="ENOG50331TH">
    <property type="taxonomic scope" value="Bacteria"/>
</dbReference>
<evidence type="ECO:0000313" key="2">
    <source>
        <dbReference type="EMBL" id="EWC39548.1"/>
    </source>
</evidence>
<dbReference type="RefSeq" id="WP_003297545.1">
    <property type="nucleotide sequence ID" value="NZ_KK020676.1"/>
</dbReference>
<name>A0A061JLS4_STUST</name>
<accession>A0A061JLS4</accession>
<proteinExistence type="predicted"/>
<sequence length="148" mass="15708">MSFADDMRRFTEKTITAGDKITRTATLDLFGGVIRATPVDTGRARGAWTTSVGAPADSPDRSDKVAVGQNGGAAMAEVYEKTPAGAGQVTFLANNMPYIHDLELGGYSGPTEKVTDGGFSRQAPAGMVRINMDRVQPMVDAAIRKNRV</sequence>
<feature type="region of interest" description="Disordered" evidence="1">
    <location>
        <begin position="46"/>
        <end position="67"/>
    </location>
</feature>
<reference evidence="2 3" key="1">
    <citation type="journal article" date="2013" name="Genome Announc.">
        <title>Draft Genome of the Nitrogen-Fixing Bacterium Pseudomonas stutzeri Strain KOS6 Isolated from Industrial Hydrocarbon Sludge.</title>
        <authorList>
            <person name="Grigoryeva T.V."/>
            <person name="Laikov A.V."/>
            <person name="Naumova R.P."/>
            <person name="Manolov A.I."/>
            <person name="Larin A.K."/>
            <person name="Karpova I.Y."/>
            <person name="Semashko T.A."/>
            <person name="Alexeev D.G."/>
            <person name="Kostryukova E.S."/>
            <person name="Muller R."/>
            <person name="Govorun V.M."/>
        </authorList>
    </citation>
    <scope>NUCLEOTIDE SEQUENCE [LARGE SCALE GENOMIC DNA]</scope>
    <source>
        <strain evidence="2 3">KOS6</strain>
    </source>
</reference>
<evidence type="ECO:0000313" key="3">
    <source>
        <dbReference type="Proteomes" id="UP000026923"/>
    </source>
</evidence>